<dbReference type="EMBL" id="BAABLP010000002">
    <property type="protein sequence ID" value="GAA4741366.1"/>
    <property type="molecule type" value="Genomic_DNA"/>
</dbReference>
<accession>A0ABP8YW72</accession>
<feature type="domain" description="CMP/dCMP-type deaminase" evidence="3">
    <location>
        <begin position="1"/>
        <end position="124"/>
    </location>
</feature>
<dbReference type="PROSITE" id="PS51747">
    <property type="entry name" value="CYT_DCMP_DEAMINASES_2"/>
    <property type="match status" value="1"/>
</dbReference>
<evidence type="ECO:0000313" key="4">
    <source>
        <dbReference type="EMBL" id="GAA4741366.1"/>
    </source>
</evidence>
<dbReference type="PANTHER" id="PTHR11079:SF179">
    <property type="entry name" value="TRNA(ADENINE(34)) DEAMINASE, CHLOROPLASTIC"/>
    <property type="match status" value="1"/>
</dbReference>
<organism evidence="4 5">
    <name type="scientific">Amnibacterium soli</name>
    <dbReference type="NCBI Taxonomy" id="1282736"/>
    <lineage>
        <taxon>Bacteria</taxon>
        <taxon>Bacillati</taxon>
        <taxon>Actinomycetota</taxon>
        <taxon>Actinomycetes</taxon>
        <taxon>Micrococcales</taxon>
        <taxon>Microbacteriaceae</taxon>
        <taxon>Amnibacterium</taxon>
    </lineage>
</organism>
<protein>
    <submittedName>
        <fullName evidence="4">Nucleoside deaminase</fullName>
    </submittedName>
</protein>
<dbReference type="SUPFAM" id="SSF53927">
    <property type="entry name" value="Cytidine deaminase-like"/>
    <property type="match status" value="1"/>
</dbReference>
<evidence type="ECO:0000256" key="2">
    <source>
        <dbReference type="ARBA" id="ARBA00022833"/>
    </source>
</evidence>
<reference evidence="5" key="1">
    <citation type="journal article" date="2019" name="Int. J. Syst. Evol. Microbiol.">
        <title>The Global Catalogue of Microorganisms (GCM) 10K type strain sequencing project: providing services to taxonomists for standard genome sequencing and annotation.</title>
        <authorList>
            <consortium name="The Broad Institute Genomics Platform"/>
            <consortium name="The Broad Institute Genome Sequencing Center for Infectious Disease"/>
            <person name="Wu L."/>
            <person name="Ma J."/>
        </authorList>
    </citation>
    <scope>NUCLEOTIDE SEQUENCE [LARGE SCALE GENOMIC DNA]</scope>
    <source>
        <strain evidence="5">JCM 19015</strain>
    </source>
</reference>
<dbReference type="Proteomes" id="UP001500121">
    <property type="component" value="Unassembled WGS sequence"/>
</dbReference>
<keyword evidence="5" id="KW-1185">Reference proteome</keyword>
<dbReference type="Gene3D" id="3.40.140.10">
    <property type="entry name" value="Cytidine Deaminase, domain 2"/>
    <property type="match status" value="1"/>
</dbReference>
<evidence type="ECO:0000256" key="1">
    <source>
        <dbReference type="ARBA" id="ARBA00022723"/>
    </source>
</evidence>
<evidence type="ECO:0000313" key="5">
    <source>
        <dbReference type="Proteomes" id="UP001500121"/>
    </source>
</evidence>
<comment type="caution">
    <text evidence="4">The sequence shown here is derived from an EMBL/GenBank/DDBJ whole genome shotgun (WGS) entry which is preliminary data.</text>
</comment>
<dbReference type="CDD" id="cd01285">
    <property type="entry name" value="nucleoside_deaminase"/>
    <property type="match status" value="1"/>
</dbReference>
<dbReference type="InterPro" id="IPR016193">
    <property type="entry name" value="Cytidine_deaminase-like"/>
</dbReference>
<sequence length="156" mass="16397">MDQDALLRRAVELADRARARGDHPFGALLATADGRIALEAENSVGTTRDVTGHAETNLVSAATRRFGADELRSMTLVTSCEPCAMCSGAIYWSGIGAVVFGLSEKGLLALTGDDPENPTLDLPCRTVLSAGQREIAVTGPLLEEEAAASHAGFWRG</sequence>
<dbReference type="Pfam" id="PF00383">
    <property type="entry name" value="dCMP_cyt_deam_1"/>
    <property type="match status" value="1"/>
</dbReference>
<name>A0ABP8YW72_9MICO</name>
<dbReference type="PANTHER" id="PTHR11079">
    <property type="entry name" value="CYTOSINE DEAMINASE FAMILY MEMBER"/>
    <property type="match status" value="1"/>
</dbReference>
<evidence type="ECO:0000259" key="3">
    <source>
        <dbReference type="PROSITE" id="PS51747"/>
    </source>
</evidence>
<keyword evidence="2" id="KW-0862">Zinc</keyword>
<dbReference type="InterPro" id="IPR002125">
    <property type="entry name" value="CMP_dCMP_dom"/>
</dbReference>
<dbReference type="RefSeq" id="WP_345479973.1">
    <property type="nucleotide sequence ID" value="NZ_BAABLP010000002.1"/>
</dbReference>
<dbReference type="PROSITE" id="PS00903">
    <property type="entry name" value="CYT_DCMP_DEAMINASES_1"/>
    <property type="match status" value="1"/>
</dbReference>
<gene>
    <name evidence="4" type="ORF">GCM10025783_10570</name>
</gene>
<proteinExistence type="predicted"/>
<dbReference type="InterPro" id="IPR016192">
    <property type="entry name" value="APOBEC/CMP_deaminase_Zn-bd"/>
</dbReference>
<keyword evidence="1" id="KW-0479">Metal-binding</keyword>